<keyword evidence="1" id="KW-1133">Transmembrane helix</keyword>
<feature type="transmembrane region" description="Helical" evidence="1">
    <location>
        <begin position="125"/>
        <end position="144"/>
    </location>
</feature>
<name>A0A226EC02_FOLCA</name>
<dbReference type="EMBL" id="LNIX01000005">
    <property type="protein sequence ID" value="OXA55083.1"/>
    <property type="molecule type" value="Genomic_DNA"/>
</dbReference>
<reference evidence="2 3" key="1">
    <citation type="submission" date="2015-12" db="EMBL/GenBank/DDBJ databases">
        <title>The genome of Folsomia candida.</title>
        <authorList>
            <person name="Faddeeva A."/>
            <person name="Derks M.F."/>
            <person name="Anvar Y."/>
            <person name="Smit S."/>
            <person name="Van Straalen N."/>
            <person name="Roelofs D."/>
        </authorList>
    </citation>
    <scope>NUCLEOTIDE SEQUENCE [LARGE SCALE GENOMIC DNA]</scope>
    <source>
        <strain evidence="2 3">VU population</strain>
        <tissue evidence="2">Whole body</tissue>
    </source>
</reference>
<accession>A0A226EC02</accession>
<protein>
    <submittedName>
        <fullName evidence="2">Uncharacterized protein</fullName>
    </submittedName>
</protein>
<keyword evidence="3" id="KW-1185">Reference proteome</keyword>
<evidence type="ECO:0000256" key="1">
    <source>
        <dbReference type="SAM" id="Phobius"/>
    </source>
</evidence>
<feature type="transmembrane region" description="Helical" evidence="1">
    <location>
        <begin position="49"/>
        <end position="72"/>
    </location>
</feature>
<dbReference type="AlphaFoldDB" id="A0A226EC02"/>
<organism evidence="2 3">
    <name type="scientific">Folsomia candida</name>
    <name type="common">Springtail</name>
    <dbReference type="NCBI Taxonomy" id="158441"/>
    <lineage>
        <taxon>Eukaryota</taxon>
        <taxon>Metazoa</taxon>
        <taxon>Ecdysozoa</taxon>
        <taxon>Arthropoda</taxon>
        <taxon>Hexapoda</taxon>
        <taxon>Collembola</taxon>
        <taxon>Entomobryomorpha</taxon>
        <taxon>Isotomoidea</taxon>
        <taxon>Isotomidae</taxon>
        <taxon>Proisotominae</taxon>
        <taxon>Folsomia</taxon>
    </lineage>
</organism>
<sequence>MFSTYVKLLWIFHNLYFDKFPFRYKLPLEYVQTKRNGVRLSRTELRFPLVVSFFPAILFAAAVFLFVAGTFLRFPLLKNSMGDLLIWTFYTTTPIAAAVTTCLSMDPILPFSKFVLTKLPQLHKILLFFALRSETFLDFYLFVFRLGWATIFIYEGFRVAIFFIALTLLLGKAVISYLSSVSRLTDNIQSDIILRGFKSHLKIYKVLMIIFQSLDAPLKSTISLGIFAGTAAVAGCSFLVVKLHAVNEVYFTWFCVIVCLSVVIWTTIILETFGNLHVTSVKLLYHFRKVEILQEMGGFRRKLYFRELCCLKAITIPFGLGTTRFARMTDKERSPSGRSNVVFPRAQGPASFDVNVDFAVFGLSLLSPRLMSERIEINRISPCHKHSQYPSTELLCRDLS</sequence>
<evidence type="ECO:0000313" key="3">
    <source>
        <dbReference type="Proteomes" id="UP000198287"/>
    </source>
</evidence>
<keyword evidence="1" id="KW-0812">Transmembrane</keyword>
<evidence type="ECO:0000313" key="2">
    <source>
        <dbReference type="EMBL" id="OXA55083.1"/>
    </source>
</evidence>
<gene>
    <name evidence="2" type="ORF">Fcan01_11346</name>
</gene>
<proteinExistence type="predicted"/>
<dbReference type="Proteomes" id="UP000198287">
    <property type="component" value="Unassembled WGS sequence"/>
</dbReference>
<comment type="caution">
    <text evidence="2">The sequence shown here is derived from an EMBL/GenBank/DDBJ whole genome shotgun (WGS) entry which is preliminary data.</text>
</comment>
<feature type="transmembrane region" description="Helical" evidence="1">
    <location>
        <begin position="250"/>
        <end position="270"/>
    </location>
</feature>
<feature type="transmembrane region" description="Helical" evidence="1">
    <location>
        <begin position="222"/>
        <end position="244"/>
    </location>
</feature>
<feature type="transmembrane region" description="Helical" evidence="1">
    <location>
        <begin position="84"/>
        <end position="104"/>
    </location>
</feature>
<feature type="transmembrane region" description="Helical" evidence="1">
    <location>
        <begin position="156"/>
        <end position="175"/>
    </location>
</feature>
<keyword evidence="1" id="KW-0472">Membrane</keyword>